<dbReference type="RefSeq" id="WP_225699093.1">
    <property type="nucleotide sequence ID" value="NZ_JAIXNE010000005.1"/>
</dbReference>
<keyword evidence="1" id="KW-0472">Membrane</keyword>
<dbReference type="InterPro" id="IPR025738">
    <property type="entry name" value="BatD"/>
</dbReference>
<feature type="transmembrane region" description="Helical" evidence="1">
    <location>
        <begin position="464"/>
        <end position="485"/>
    </location>
</feature>
<dbReference type="Pfam" id="PF13584">
    <property type="entry name" value="BatD"/>
    <property type="match status" value="2"/>
</dbReference>
<organism evidence="3 4">
    <name type="scientific">Fulvivirga sedimenti</name>
    <dbReference type="NCBI Taxonomy" id="2879465"/>
    <lineage>
        <taxon>Bacteria</taxon>
        <taxon>Pseudomonadati</taxon>
        <taxon>Bacteroidota</taxon>
        <taxon>Cytophagia</taxon>
        <taxon>Cytophagales</taxon>
        <taxon>Fulvivirgaceae</taxon>
        <taxon>Fulvivirga</taxon>
    </lineage>
</organism>
<dbReference type="EMBL" id="JAIXNE010000005">
    <property type="protein sequence ID" value="MCA6078239.1"/>
    <property type="molecule type" value="Genomic_DNA"/>
</dbReference>
<reference evidence="3" key="1">
    <citation type="submission" date="2021-09" db="EMBL/GenBank/DDBJ databases">
        <title>Fulvivirga sp. isolated from coastal sediment.</title>
        <authorList>
            <person name="Yu H."/>
        </authorList>
    </citation>
    <scope>NUCLEOTIDE SEQUENCE</scope>
    <source>
        <strain evidence="3">1062</strain>
    </source>
</reference>
<proteinExistence type="predicted"/>
<dbReference type="PANTHER" id="PTHR40940">
    <property type="entry name" value="PROTEIN BATD-RELATED"/>
    <property type="match status" value="1"/>
</dbReference>
<accession>A0A9X1HXF9</accession>
<protein>
    <submittedName>
        <fullName evidence="3">BatD family protein</fullName>
    </submittedName>
</protein>
<evidence type="ECO:0000313" key="3">
    <source>
        <dbReference type="EMBL" id="MCA6078239.1"/>
    </source>
</evidence>
<feature type="chain" id="PRO_5040842861" evidence="2">
    <location>
        <begin position="27"/>
        <end position="487"/>
    </location>
</feature>
<dbReference type="Proteomes" id="UP001139409">
    <property type="component" value="Unassembled WGS sequence"/>
</dbReference>
<gene>
    <name evidence="3" type="ORF">LDX50_25430</name>
</gene>
<dbReference type="PANTHER" id="PTHR40940:SF2">
    <property type="entry name" value="BATD"/>
    <property type="match status" value="1"/>
</dbReference>
<feature type="signal peptide" evidence="2">
    <location>
        <begin position="1"/>
        <end position="26"/>
    </location>
</feature>
<dbReference type="AlphaFoldDB" id="A0A9X1HXF9"/>
<evidence type="ECO:0000256" key="2">
    <source>
        <dbReference type="SAM" id="SignalP"/>
    </source>
</evidence>
<name>A0A9X1HXF9_9BACT</name>
<comment type="caution">
    <text evidence="3">The sequence shown here is derived from an EMBL/GenBank/DDBJ whole genome shotgun (WGS) entry which is preliminary data.</text>
</comment>
<keyword evidence="1" id="KW-0812">Transmembrane</keyword>
<keyword evidence="2" id="KW-0732">Signal</keyword>
<keyword evidence="1" id="KW-1133">Transmembrane helix</keyword>
<sequence>MSLIHRYKKFLTVFWILILPGFAALAQDVSIELGPDEIGENQAWTITITISNDKIEKYSDFPNIEGFIKRGTSSASRTQIINGQVSSTQSVTMTYIPDGQGTYTVPPFEMTVNDKTIRSEGRTVKVGAAVDRQPSRDPFRDMFDKDPFDSFFGEDNATEYVDVKEDAFLALTTNKEEVYVGEGFTTTLSFYVADNNRAPLEFHELGKQLSDIMKQLRPENCWEENFNIENIYGEHVMIQGKGYTQYKIYQGVFFPLNTENVVFPSVGLDMIKYKVARNPSFFGQNRQEDFKKFFTRPKTVRVRDLPPHPLKDAVAVGDYKLNESVSSKDLQTGQSFTYEFNIYGEGNISSINAPMVKENDEFEFYDPDVSQNINRRNGRVTGSKSYSFYGIPNEPGDYPLGKYFKWIYFNIKKDAYDTLTSRAVVYVTGESRKNENILSSDVGTFYDRIEFERNDLSGTEGVEWLKVFANILILVMLALSAFIIFKK</sequence>
<evidence type="ECO:0000256" key="1">
    <source>
        <dbReference type="SAM" id="Phobius"/>
    </source>
</evidence>
<evidence type="ECO:0000313" key="4">
    <source>
        <dbReference type="Proteomes" id="UP001139409"/>
    </source>
</evidence>
<keyword evidence="4" id="KW-1185">Reference proteome</keyword>